<evidence type="ECO:0000313" key="5">
    <source>
        <dbReference type="Proteomes" id="UP000232883"/>
    </source>
</evidence>
<dbReference type="KEGG" id="spir:CWM47_22215"/>
<dbReference type="Gene3D" id="2.60.120.1440">
    <property type="match status" value="1"/>
</dbReference>
<evidence type="ECO:0000256" key="1">
    <source>
        <dbReference type="SAM" id="Phobius"/>
    </source>
</evidence>
<dbReference type="GO" id="GO:0016989">
    <property type="term" value="F:sigma factor antagonist activity"/>
    <property type="evidence" value="ECO:0007669"/>
    <property type="project" value="TreeGrafter"/>
</dbReference>
<keyword evidence="1" id="KW-0472">Membrane</keyword>
<keyword evidence="5" id="KW-1185">Reference proteome</keyword>
<evidence type="ECO:0000259" key="2">
    <source>
        <dbReference type="Pfam" id="PF04773"/>
    </source>
</evidence>
<keyword evidence="1" id="KW-1133">Transmembrane helix</keyword>
<dbReference type="EMBL" id="CP025096">
    <property type="protein sequence ID" value="AUD04315.1"/>
    <property type="molecule type" value="Genomic_DNA"/>
</dbReference>
<dbReference type="PANTHER" id="PTHR30273">
    <property type="entry name" value="PERIPLASMIC SIGNAL SENSOR AND SIGMA FACTOR ACTIVATOR FECR-RELATED"/>
    <property type="match status" value="1"/>
</dbReference>
<name>A0A2K8Z378_9BACT</name>
<feature type="transmembrane region" description="Helical" evidence="1">
    <location>
        <begin position="104"/>
        <end position="122"/>
    </location>
</feature>
<evidence type="ECO:0000259" key="3">
    <source>
        <dbReference type="Pfam" id="PF16344"/>
    </source>
</evidence>
<dbReference type="InterPro" id="IPR006860">
    <property type="entry name" value="FecR"/>
</dbReference>
<sequence>MQEYRDVEPEELALDSSFQRWQLSNDPTASAFWQEWLIQNPDKADLVDKAASLLLSLHHSYDQQFSERVAISDSEIQSEIRRLHDSLERPVVAVKWFQFAPIRYGMAASILVVLGLFGWYLLQPKTEKTGVTYSELVTQVTEPLLEVSNTTNAPQLVNLPDKSTIMLYPKSRVSYASTFAGAKREIYLSGKGFFEVTKNPSKPFYVYANGLVTKVLGTSFTVQAFEGARQMQVMVKTGRVAVYTQDQVALNAKKETYKLEGVVLTPNQQIVFSPAETETHLTKSLVEKPVPLEQAAQQHTFAFKRAPIAEVFTALEQSYGIKIVFDEEVMRTCSLTASFSDEPLFDKLELICRTINATYKQVDGTIIISSNGC</sequence>
<dbReference type="Pfam" id="PF04773">
    <property type="entry name" value="FecR"/>
    <property type="match status" value="1"/>
</dbReference>
<organism evidence="4 5">
    <name type="scientific">Spirosoma pollinicola</name>
    <dbReference type="NCBI Taxonomy" id="2057025"/>
    <lineage>
        <taxon>Bacteria</taxon>
        <taxon>Pseudomonadati</taxon>
        <taxon>Bacteroidota</taxon>
        <taxon>Cytophagia</taxon>
        <taxon>Cytophagales</taxon>
        <taxon>Cytophagaceae</taxon>
        <taxon>Spirosoma</taxon>
    </lineage>
</organism>
<dbReference type="OrthoDB" id="645173at2"/>
<dbReference type="InterPro" id="IPR012373">
    <property type="entry name" value="Ferrdict_sens_TM"/>
</dbReference>
<protein>
    <submittedName>
        <fullName evidence="4">Iron dicitrate transport regulator FecR</fullName>
    </submittedName>
</protein>
<dbReference type="Proteomes" id="UP000232883">
    <property type="component" value="Chromosome"/>
</dbReference>
<dbReference type="PANTHER" id="PTHR30273:SF2">
    <property type="entry name" value="PROTEIN FECR"/>
    <property type="match status" value="1"/>
</dbReference>
<dbReference type="RefSeq" id="WP_100990381.1">
    <property type="nucleotide sequence ID" value="NZ_CP025096.1"/>
</dbReference>
<dbReference type="PIRSF" id="PIRSF018266">
    <property type="entry name" value="FecR"/>
    <property type="match status" value="1"/>
</dbReference>
<accession>A0A2K8Z378</accession>
<proteinExistence type="predicted"/>
<dbReference type="Pfam" id="PF16344">
    <property type="entry name" value="FecR_C"/>
    <property type="match status" value="1"/>
</dbReference>
<reference evidence="4 5" key="1">
    <citation type="submission" date="2017-11" db="EMBL/GenBank/DDBJ databases">
        <title>Taxonomic description and genome sequences of Spirosoma HA7 sp. nov., isolated from pollen microhabitat of Corylus avellana.</title>
        <authorList>
            <person name="Ambika Manirajan B."/>
            <person name="Suarez C."/>
            <person name="Ratering S."/>
            <person name="Geissler-Plaum R."/>
            <person name="Cardinale M."/>
            <person name="Sylvia S."/>
        </authorList>
    </citation>
    <scope>NUCLEOTIDE SEQUENCE [LARGE SCALE GENOMIC DNA]</scope>
    <source>
        <strain evidence="4 5">HA7</strain>
    </source>
</reference>
<dbReference type="InterPro" id="IPR032508">
    <property type="entry name" value="FecR_C"/>
</dbReference>
<dbReference type="Gene3D" id="3.55.50.30">
    <property type="match status" value="1"/>
</dbReference>
<feature type="domain" description="FecR protein" evidence="2">
    <location>
        <begin position="152"/>
        <end position="240"/>
    </location>
</feature>
<evidence type="ECO:0000313" key="4">
    <source>
        <dbReference type="EMBL" id="AUD04315.1"/>
    </source>
</evidence>
<dbReference type="AlphaFoldDB" id="A0A2K8Z378"/>
<keyword evidence="1" id="KW-0812">Transmembrane</keyword>
<gene>
    <name evidence="4" type="ORF">CWM47_22215</name>
</gene>
<feature type="domain" description="Protein FecR C-terminal" evidence="3">
    <location>
        <begin position="301"/>
        <end position="368"/>
    </location>
</feature>